<dbReference type="OrthoDB" id="3061561at2759"/>
<keyword evidence="1" id="KW-0812">Transmembrane</keyword>
<dbReference type="PANTHER" id="PTHR35043">
    <property type="entry name" value="TRANSCRIPTION FACTOR DOMAIN-CONTAINING PROTEIN"/>
    <property type="match status" value="1"/>
</dbReference>
<accession>A0A135TJP5</accession>
<feature type="transmembrane region" description="Helical" evidence="1">
    <location>
        <begin position="34"/>
        <end position="52"/>
    </location>
</feature>
<evidence type="ECO:0000256" key="1">
    <source>
        <dbReference type="SAM" id="Phobius"/>
    </source>
</evidence>
<name>A0A135TJP5_9PEZI</name>
<dbReference type="AlphaFoldDB" id="A0A135TJP5"/>
<dbReference type="EMBL" id="JEMN01001094">
    <property type="protein sequence ID" value="KXH48318.1"/>
    <property type="molecule type" value="Genomic_DNA"/>
</dbReference>
<keyword evidence="1" id="KW-0472">Membrane</keyword>
<dbReference type="PANTHER" id="PTHR35043:SF8">
    <property type="entry name" value="DUF4220 DOMAIN-CONTAINING PROTEIN"/>
    <property type="match status" value="1"/>
</dbReference>
<sequence>MLTLRFRFLRDSNRHFFDHLILGEQDIRESKADWVLKGLAIAQISWLILNVIVRSFLHLPVTQLEVATISFAAMAILSYMVNWWKPKDVSRATCLPLPTWGTTPRSRGVHSRPENDQPAAYAQSFISRLRSPTETRKEAEKLNDKLLRVPNDLVWMKGEGPLLFILMAFSSIGFGGLHCLARNFDFPSTAELLCWRVASIVSAALPTITLIISLVLHVLATDYSDFHLASMLLHKLKPMDELDPKFWGYIENPHWKHRGWDAQRFLARNPTGSRNWDEEPSAGIIEKYRNSKSERLSPRYFQRNLVGFSKTWQQARLEAPYAARLLCKKWFYYGDAMQSTPAVQVDFWQGYENYIRTKFGIRDPEISDRGWIDYILRAYKEMDEENLKLRGLLDKASSIITIVSGLVYTVARLTILILLFTCLRETPVDVYRVTPWVNFLPNIS</sequence>
<feature type="transmembrane region" description="Helical" evidence="1">
    <location>
        <begin position="162"/>
        <end position="181"/>
    </location>
</feature>
<feature type="transmembrane region" description="Helical" evidence="1">
    <location>
        <begin position="399"/>
        <end position="423"/>
    </location>
</feature>
<dbReference type="Proteomes" id="UP000070054">
    <property type="component" value="Unassembled WGS sequence"/>
</dbReference>
<evidence type="ECO:0000313" key="2">
    <source>
        <dbReference type="EMBL" id="KXH48318.1"/>
    </source>
</evidence>
<reference evidence="2 3" key="1">
    <citation type="submission" date="2014-02" db="EMBL/GenBank/DDBJ databases">
        <title>The genome sequence of Colletotrichum nymphaeae SA-01.</title>
        <authorList>
            <person name="Baroncelli R."/>
            <person name="Thon M.R."/>
        </authorList>
    </citation>
    <scope>NUCLEOTIDE SEQUENCE [LARGE SCALE GENOMIC DNA]</scope>
    <source>
        <strain evidence="2 3">SA-01</strain>
    </source>
</reference>
<proteinExistence type="predicted"/>
<protein>
    <submittedName>
        <fullName evidence="2">Uncharacterized protein</fullName>
    </submittedName>
</protein>
<feature type="transmembrane region" description="Helical" evidence="1">
    <location>
        <begin position="64"/>
        <end position="81"/>
    </location>
</feature>
<comment type="caution">
    <text evidence="2">The sequence shown here is derived from an EMBL/GenBank/DDBJ whole genome shotgun (WGS) entry which is preliminary data.</text>
</comment>
<keyword evidence="1" id="KW-1133">Transmembrane helix</keyword>
<keyword evidence="3" id="KW-1185">Reference proteome</keyword>
<organism evidence="2 3">
    <name type="scientific">Colletotrichum nymphaeae SA-01</name>
    <dbReference type="NCBI Taxonomy" id="1460502"/>
    <lineage>
        <taxon>Eukaryota</taxon>
        <taxon>Fungi</taxon>
        <taxon>Dikarya</taxon>
        <taxon>Ascomycota</taxon>
        <taxon>Pezizomycotina</taxon>
        <taxon>Sordariomycetes</taxon>
        <taxon>Hypocreomycetidae</taxon>
        <taxon>Glomerellales</taxon>
        <taxon>Glomerellaceae</taxon>
        <taxon>Colletotrichum</taxon>
        <taxon>Colletotrichum acutatum species complex</taxon>
    </lineage>
</organism>
<feature type="transmembrane region" description="Helical" evidence="1">
    <location>
        <begin position="193"/>
        <end position="220"/>
    </location>
</feature>
<evidence type="ECO:0000313" key="3">
    <source>
        <dbReference type="Proteomes" id="UP000070054"/>
    </source>
</evidence>
<gene>
    <name evidence="2" type="ORF">CNYM01_08946</name>
</gene>